<dbReference type="HAMAP" id="MF_00102">
    <property type="entry name" value="DapB"/>
    <property type="match status" value="1"/>
</dbReference>
<dbReference type="GO" id="GO:0050661">
    <property type="term" value="F:NADP binding"/>
    <property type="evidence" value="ECO:0007669"/>
    <property type="project" value="UniProtKB-UniRule"/>
</dbReference>
<keyword evidence="8 13" id="KW-0457">Lysine biosynthesis</keyword>
<feature type="active site" description="Proton donor" evidence="13">
    <location>
        <position position="156"/>
    </location>
</feature>
<evidence type="ECO:0000256" key="13">
    <source>
        <dbReference type="HAMAP-Rule" id="MF_00102"/>
    </source>
</evidence>
<evidence type="ECO:0000256" key="11">
    <source>
        <dbReference type="ARBA" id="ARBA00049080"/>
    </source>
</evidence>
<accession>I4VTX6</accession>
<feature type="binding site" evidence="13">
    <location>
        <begin position="162"/>
        <end position="163"/>
    </location>
    <ligand>
        <name>(S)-2,3,4,5-tetrahydrodipicolinate</name>
        <dbReference type="ChEBI" id="CHEBI:16845"/>
    </ligand>
</feature>
<dbReference type="STRING" id="1163408.UU9_05294"/>
<dbReference type="InterPro" id="IPR022664">
    <property type="entry name" value="DapB_N_CS"/>
</dbReference>
<evidence type="ECO:0000259" key="14">
    <source>
        <dbReference type="Pfam" id="PF01113"/>
    </source>
</evidence>
<dbReference type="GO" id="GO:0009089">
    <property type="term" value="P:lysine biosynthetic process via diaminopimelate"/>
    <property type="evidence" value="ECO:0007669"/>
    <property type="project" value="UniProtKB-UniRule"/>
</dbReference>
<dbReference type="Pfam" id="PF05173">
    <property type="entry name" value="DapB_C"/>
    <property type="match status" value="1"/>
</dbReference>
<dbReference type="EMBL" id="AJXU01000027">
    <property type="protein sequence ID" value="EIL90667.1"/>
    <property type="molecule type" value="Genomic_DNA"/>
</dbReference>
<dbReference type="FunFam" id="3.30.360.10:FF:000004">
    <property type="entry name" value="4-hydroxy-tetrahydrodipicolinate reductase"/>
    <property type="match status" value="1"/>
</dbReference>
<feature type="domain" description="Dihydrodipicolinate reductase N-terminal" evidence="14">
    <location>
        <begin position="6"/>
        <end position="123"/>
    </location>
</feature>
<evidence type="ECO:0000256" key="7">
    <source>
        <dbReference type="ARBA" id="ARBA00023027"/>
    </source>
</evidence>
<dbReference type="eggNOG" id="COG0289">
    <property type="taxonomic scope" value="Bacteria"/>
</dbReference>
<dbReference type="GO" id="GO:0051287">
    <property type="term" value="F:NAD binding"/>
    <property type="evidence" value="ECO:0007669"/>
    <property type="project" value="UniProtKB-UniRule"/>
</dbReference>
<dbReference type="CDD" id="cd02274">
    <property type="entry name" value="DHDPR_N"/>
    <property type="match status" value="1"/>
</dbReference>
<gene>
    <name evidence="13" type="primary">dapB</name>
    <name evidence="16" type="ORF">UU9_05294</name>
</gene>
<keyword evidence="6 13" id="KW-0560">Oxidoreductase</keyword>
<evidence type="ECO:0000256" key="6">
    <source>
        <dbReference type="ARBA" id="ARBA00023002"/>
    </source>
</evidence>
<evidence type="ECO:0000256" key="8">
    <source>
        <dbReference type="ARBA" id="ARBA00023154"/>
    </source>
</evidence>
<evidence type="ECO:0000256" key="3">
    <source>
        <dbReference type="ARBA" id="ARBA00022605"/>
    </source>
</evidence>
<keyword evidence="7 13" id="KW-0520">NAD</keyword>
<feature type="binding site" evidence="13">
    <location>
        <position position="45"/>
    </location>
    <ligand>
        <name>NAD(+)</name>
        <dbReference type="ChEBI" id="CHEBI:57540"/>
    </ligand>
</feature>
<evidence type="ECO:0000256" key="1">
    <source>
        <dbReference type="ARBA" id="ARBA00006642"/>
    </source>
</evidence>
<dbReference type="PIRSF" id="PIRSF000161">
    <property type="entry name" value="DHPR"/>
    <property type="match status" value="1"/>
</dbReference>
<dbReference type="GO" id="GO:0019877">
    <property type="term" value="P:diaminopimelate biosynthetic process"/>
    <property type="evidence" value="ECO:0007669"/>
    <property type="project" value="UniProtKB-UniRule"/>
</dbReference>
<comment type="caution">
    <text evidence="16">The sequence shown here is derived from an EMBL/GenBank/DDBJ whole genome shotgun (WGS) entry which is preliminary data.</text>
</comment>
<dbReference type="EC" id="1.17.1.8" evidence="10 13"/>
<dbReference type="InterPro" id="IPR000846">
    <property type="entry name" value="DapB_N"/>
</dbReference>
<dbReference type="SUPFAM" id="SSF51735">
    <property type="entry name" value="NAD(P)-binding Rossmann-fold domains"/>
    <property type="match status" value="1"/>
</dbReference>
<dbReference type="OrthoDB" id="9790352at2"/>
<dbReference type="RefSeq" id="WP_007080699.1">
    <property type="nucleotide sequence ID" value="NZ_AJXU01000027.1"/>
</dbReference>
<dbReference type="Proteomes" id="UP000004210">
    <property type="component" value="Unassembled WGS sequence"/>
</dbReference>
<name>I4VTX6_9GAMM</name>
<comment type="similarity">
    <text evidence="1 13">Belongs to the DapB family.</text>
</comment>
<evidence type="ECO:0000256" key="10">
    <source>
        <dbReference type="ARBA" id="ARBA00038983"/>
    </source>
</evidence>
<keyword evidence="4 13" id="KW-0521">NADP</keyword>
<feature type="binding site" evidence="13">
    <location>
        <begin position="96"/>
        <end position="98"/>
    </location>
    <ligand>
        <name>NAD(+)</name>
        <dbReference type="ChEBI" id="CHEBI:57540"/>
    </ligand>
</feature>
<feature type="domain" description="Dihydrodipicolinate reductase C-terminal" evidence="15">
    <location>
        <begin position="126"/>
        <end position="261"/>
    </location>
</feature>
<evidence type="ECO:0000256" key="5">
    <source>
        <dbReference type="ARBA" id="ARBA00022915"/>
    </source>
</evidence>
<comment type="catalytic activity">
    <reaction evidence="11 13">
        <text>(S)-2,3,4,5-tetrahydrodipicolinate + NADP(+) + H2O = (2S,4S)-4-hydroxy-2,3,4,5-tetrahydrodipicolinate + NADPH + H(+)</text>
        <dbReference type="Rhea" id="RHEA:35331"/>
        <dbReference type="ChEBI" id="CHEBI:15377"/>
        <dbReference type="ChEBI" id="CHEBI:15378"/>
        <dbReference type="ChEBI" id="CHEBI:16845"/>
        <dbReference type="ChEBI" id="CHEBI:57783"/>
        <dbReference type="ChEBI" id="CHEBI:58349"/>
        <dbReference type="ChEBI" id="CHEBI:67139"/>
        <dbReference type="EC" id="1.17.1.8"/>
    </reaction>
</comment>
<comment type="pathway">
    <text evidence="9 13">Amino-acid biosynthesis; L-lysine biosynthesis via DAP pathway; (S)-tetrahydrodipicolinate from L-aspartate: step 4/4.</text>
</comment>
<dbReference type="InterPro" id="IPR023940">
    <property type="entry name" value="DHDPR_bac"/>
</dbReference>
<dbReference type="NCBIfam" id="TIGR00036">
    <property type="entry name" value="dapB"/>
    <property type="match status" value="1"/>
</dbReference>
<evidence type="ECO:0000313" key="16">
    <source>
        <dbReference type="EMBL" id="EIL90667.1"/>
    </source>
</evidence>
<dbReference type="PATRIC" id="fig|1163408.3.peg.1086"/>
<evidence type="ECO:0000256" key="12">
    <source>
        <dbReference type="ARBA" id="ARBA00049396"/>
    </source>
</evidence>
<keyword evidence="2 13" id="KW-0963">Cytoplasm</keyword>
<dbReference type="Pfam" id="PF01113">
    <property type="entry name" value="DapB_N"/>
    <property type="match status" value="1"/>
</dbReference>
<comment type="caution">
    <text evidence="13">Was originally thought to be a dihydrodipicolinate reductase (DHDPR), catalyzing the conversion of dihydrodipicolinate to tetrahydrodipicolinate. However, it was shown in E.coli that the substrate of the enzymatic reaction is not dihydrodipicolinate (DHDP) but in fact (2S,4S)-4-hydroxy-2,3,4,5-tetrahydrodipicolinic acid (HTPA), the product released by the DapA-catalyzed reaction.</text>
</comment>
<dbReference type="GO" id="GO:0005829">
    <property type="term" value="C:cytosol"/>
    <property type="evidence" value="ECO:0007669"/>
    <property type="project" value="TreeGrafter"/>
</dbReference>
<comment type="catalytic activity">
    <reaction evidence="12 13">
        <text>(S)-2,3,4,5-tetrahydrodipicolinate + NAD(+) + H2O = (2S,4S)-4-hydroxy-2,3,4,5-tetrahydrodipicolinate + NADH + H(+)</text>
        <dbReference type="Rhea" id="RHEA:35323"/>
        <dbReference type="ChEBI" id="CHEBI:15377"/>
        <dbReference type="ChEBI" id="CHEBI:15378"/>
        <dbReference type="ChEBI" id="CHEBI:16845"/>
        <dbReference type="ChEBI" id="CHEBI:57540"/>
        <dbReference type="ChEBI" id="CHEBI:57945"/>
        <dbReference type="ChEBI" id="CHEBI:67139"/>
        <dbReference type="EC" id="1.17.1.8"/>
    </reaction>
</comment>
<sequence length="272" mass="28452">MTTPPIRLAINGASGRMGSALLALLRDDPRFELVHAVVAPGSVDDGQPIHHGAALRFAHDWSGAPALDVVIDFSGPAALEGALTHCLAHGIALVSGTTGLDAAMEARLDQAGQRIALLRAANFSLGVAVLTRLLRNAAAALPGWDLEIVEAHHNRKQDAPSGTALALGHAAAEARKTTLDHAAVYSREGQTGPRAEGSIGFAVVRGGDIVGEHTALLIGQGERVELGHRATDRSIFARGALQAAHWLSSRPAGHWRIDDVIATPRQVSAHHE</sequence>
<comment type="caution">
    <text evidence="13">Lacks conserved residue(s) required for the propagation of feature annotation.</text>
</comment>
<dbReference type="GO" id="GO:0008839">
    <property type="term" value="F:4-hydroxy-tetrahydrodipicolinate reductase"/>
    <property type="evidence" value="ECO:0007669"/>
    <property type="project" value="UniProtKB-UniRule"/>
</dbReference>
<dbReference type="PANTHER" id="PTHR20836">
    <property type="entry name" value="DIHYDRODIPICOLINATE REDUCTASE"/>
    <property type="match status" value="1"/>
</dbReference>
<evidence type="ECO:0000259" key="15">
    <source>
        <dbReference type="Pfam" id="PF05173"/>
    </source>
</evidence>
<dbReference type="PROSITE" id="PS01298">
    <property type="entry name" value="DAPB"/>
    <property type="match status" value="1"/>
</dbReference>
<evidence type="ECO:0000313" key="17">
    <source>
        <dbReference type="Proteomes" id="UP000004210"/>
    </source>
</evidence>
<dbReference type="InterPro" id="IPR036291">
    <property type="entry name" value="NAD(P)-bd_dom_sf"/>
</dbReference>
<dbReference type="Gene3D" id="3.30.360.10">
    <property type="entry name" value="Dihydrodipicolinate Reductase, domain 2"/>
    <property type="match status" value="1"/>
</dbReference>
<keyword evidence="3 13" id="KW-0028">Amino-acid biosynthesis</keyword>
<evidence type="ECO:0000256" key="9">
    <source>
        <dbReference type="ARBA" id="ARBA00037922"/>
    </source>
</evidence>
<proteinExistence type="inferred from homology"/>
<dbReference type="PANTHER" id="PTHR20836:SF0">
    <property type="entry name" value="4-HYDROXY-TETRAHYDRODIPICOLINATE REDUCTASE 1, CHLOROPLASTIC-RELATED"/>
    <property type="match status" value="1"/>
</dbReference>
<comment type="function">
    <text evidence="13">Catalyzes the conversion of 4-hydroxy-tetrahydrodipicolinate (HTPA) to tetrahydrodipicolinate.</text>
</comment>
<feature type="binding site" evidence="13">
    <location>
        <position position="153"/>
    </location>
    <ligand>
        <name>(S)-2,3,4,5-tetrahydrodipicolinate</name>
        <dbReference type="ChEBI" id="CHEBI:16845"/>
    </ligand>
</feature>
<dbReference type="SUPFAM" id="SSF55347">
    <property type="entry name" value="Glyceraldehyde-3-phosphate dehydrogenase-like, C-terminal domain"/>
    <property type="match status" value="1"/>
</dbReference>
<comment type="subunit">
    <text evidence="13">Homotetramer.</text>
</comment>
<dbReference type="Gene3D" id="3.40.50.720">
    <property type="entry name" value="NAD(P)-binding Rossmann-like Domain"/>
    <property type="match status" value="1"/>
</dbReference>
<keyword evidence="5 13" id="KW-0220">Diaminopimelate biosynthesis</keyword>
<reference evidence="16 17" key="1">
    <citation type="journal article" date="2012" name="J. Bacteriol.">
        <title>Genome sequences for six rhodanobacter strains, isolated from soils and the terrestrial subsurface, with variable denitrification capabilities.</title>
        <authorList>
            <person name="Kostka J.E."/>
            <person name="Green S.J."/>
            <person name="Rishishwar L."/>
            <person name="Prakash O."/>
            <person name="Katz L.S."/>
            <person name="Marino-Ramirez L."/>
            <person name="Jordan I.K."/>
            <person name="Munk C."/>
            <person name="Ivanova N."/>
            <person name="Mikhailova N."/>
            <person name="Watson D.B."/>
            <person name="Brown S.D."/>
            <person name="Palumbo A.V."/>
            <person name="Brooks S.C."/>
        </authorList>
    </citation>
    <scope>NUCLEOTIDE SEQUENCE [LARGE SCALE GENOMIC DNA]</scope>
    <source>
        <strain evidence="17">Jip2T</strain>
    </source>
</reference>
<organism evidence="16 17">
    <name type="scientific">Rhodanobacter fulvus Jip2</name>
    <dbReference type="NCBI Taxonomy" id="1163408"/>
    <lineage>
        <taxon>Bacteria</taxon>
        <taxon>Pseudomonadati</taxon>
        <taxon>Pseudomonadota</taxon>
        <taxon>Gammaproteobacteria</taxon>
        <taxon>Lysobacterales</taxon>
        <taxon>Rhodanobacteraceae</taxon>
        <taxon>Rhodanobacter</taxon>
    </lineage>
</organism>
<evidence type="ECO:0000256" key="4">
    <source>
        <dbReference type="ARBA" id="ARBA00022857"/>
    </source>
</evidence>
<comment type="subcellular location">
    <subcellularLocation>
        <location evidence="13">Cytoplasm</location>
    </subcellularLocation>
</comment>
<feature type="binding site" evidence="13">
    <location>
        <begin position="120"/>
        <end position="123"/>
    </location>
    <ligand>
        <name>NAD(+)</name>
        <dbReference type="ChEBI" id="CHEBI:57540"/>
    </ligand>
</feature>
<dbReference type="AlphaFoldDB" id="I4VTX6"/>
<protein>
    <recommendedName>
        <fullName evidence="10 13">4-hydroxy-tetrahydrodipicolinate reductase</fullName>
        <shortName evidence="13">HTPA reductase</shortName>
        <ecNumber evidence="10 13">1.17.1.8</ecNumber>
    </recommendedName>
</protein>
<feature type="binding site" evidence="13">
    <location>
        <begin position="12"/>
        <end position="17"/>
    </location>
    <ligand>
        <name>NAD(+)</name>
        <dbReference type="ChEBI" id="CHEBI:57540"/>
    </ligand>
</feature>
<evidence type="ECO:0000256" key="2">
    <source>
        <dbReference type="ARBA" id="ARBA00022490"/>
    </source>
</evidence>
<keyword evidence="17" id="KW-1185">Reference proteome</keyword>
<dbReference type="GO" id="GO:0016726">
    <property type="term" value="F:oxidoreductase activity, acting on CH or CH2 groups, NAD or NADP as acceptor"/>
    <property type="evidence" value="ECO:0007669"/>
    <property type="project" value="UniProtKB-UniRule"/>
</dbReference>
<feature type="active site" description="Proton donor/acceptor" evidence="13">
    <location>
        <position position="152"/>
    </location>
</feature>
<dbReference type="UniPathway" id="UPA00034">
    <property type="reaction ID" value="UER00018"/>
</dbReference>
<dbReference type="InterPro" id="IPR022663">
    <property type="entry name" value="DapB_C"/>
</dbReference>